<accession>A0A9P7L3M5</accession>
<dbReference type="EMBL" id="JADFTT010000366">
    <property type="protein sequence ID" value="KAG5762565.1"/>
    <property type="molecule type" value="Genomic_DNA"/>
</dbReference>
<comment type="caution">
    <text evidence="3">The sequence shown here is derived from an EMBL/GenBank/DDBJ whole genome shotgun (WGS) entry which is preliminary data.</text>
</comment>
<keyword evidence="4" id="KW-1185">Reference proteome</keyword>
<feature type="region of interest" description="Disordered" evidence="2">
    <location>
        <begin position="86"/>
        <end position="114"/>
    </location>
</feature>
<evidence type="ECO:0000256" key="1">
    <source>
        <dbReference type="SAM" id="Coils"/>
    </source>
</evidence>
<feature type="region of interest" description="Disordered" evidence="2">
    <location>
        <begin position="1"/>
        <end position="74"/>
    </location>
</feature>
<evidence type="ECO:0000313" key="4">
    <source>
        <dbReference type="Proteomes" id="UP000750502"/>
    </source>
</evidence>
<name>A0A9P7L3M5_9HYPO</name>
<proteinExistence type="predicted"/>
<protein>
    <submittedName>
        <fullName evidence="3">Uncharacterized protein</fullName>
    </submittedName>
</protein>
<dbReference type="Proteomes" id="UP000750502">
    <property type="component" value="Unassembled WGS sequence"/>
</dbReference>
<organism evidence="3 4">
    <name type="scientific">Fusarium xylarioides</name>
    <dbReference type="NCBI Taxonomy" id="221167"/>
    <lineage>
        <taxon>Eukaryota</taxon>
        <taxon>Fungi</taxon>
        <taxon>Dikarya</taxon>
        <taxon>Ascomycota</taxon>
        <taxon>Pezizomycotina</taxon>
        <taxon>Sordariomycetes</taxon>
        <taxon>Hypocreomycetidae</taxon>
        <taxon>Hypocreales</taxon>
        <taxon>Nectriaceae</taxon>
        <taxon>Fusarium</taxon>
        <taxon>Fusarium fujikuroi species complex</taxon>
    </lineage>
</organism>
<evidence type="ECO:0000313" key="3">
    <source>
        <dbReference type="EMBL" id="KAG5762565.1"/>
    </source>
</evidence>
<feature type="coiled-coil region" evidence="1">
    <location>
        <begin position="171"/>
        <end position="198"/>
    </location>
</feature>
<dbReference type="AlphaFoldDB" id="A0A9P7L3M5"/>
<sequence>MAEHVKSEPRSPTLSLRDFSEGPTATDNQEPCDTHLQQRAQTNPEVNAETQVPDAVPETEAPSFAHPTRGMNRDEDKVMADVSDGVSNSQHFAPANNRDLGNISPGMIEFPDGPNPPGSLQTVRQPAGNVHHTAGPALDDMSEVLRQSSLNDTNLKQLSKRKLIARIDDLEKFMSKSVQKLENDIAALDEKVDKLQGSTDGFFEVQDKQIKDAQGNKIHELRKLITDQAQALGDEIKSLRQMNNPPANEDQVSQRHVPNIVKQVKAQLETEFSGWKNQIRLRLHKAEKTINSNAFRGQQEGTSSRKSIKDLKTQMEYFNQSLAELKDYHQLLITHPPRTDGNHGSGTQSDN</sequence>
<keyword evidence="1" id="KW-0175">Coiled coil</keyword>
<feature type="compositionally biased region" description="Polar residues" evidence="2">
    <location>
        <begin position="23"/>
        <end position="50"/>
    </location>
</feature>
<reference evidence="3" key="2">
    <citation type="submission" date="2020-10" db="EMBL/GenBank/DDBJ databases">
        <authorList>
            <person name="Peck L.D."/>
            <person name="Nowell R.W."/>
            <person name="Flood J."/>
            <person name="Ryan M.J."/>
            <person name="Barraclough T.G."/>
        </authorList>
    </citation>
    <scope>NUCLEOTIDE SEQUENCE</scope>
    <source>
        <strain evidence="3">IMI 127659i</strain>
    </source>
</reference>
<reference evidence="3" key="1">
    <citation type="journal article" date="2020" name="bioRxiv">
        <title>Historical genomics reveals the evolutionary mechanisms behind multiple outbreaks of the host-specific coffee wilt pathogen Fusarium xylarioides.</title>
        <authorList>
            <person name="Peck D."/>
            <person name="Nowell R.W."/>
            <person name="Flood J."/>
            <person name="Ryan M.J."/>
            <person name="Barraclough T.G."/>
        </authorList>
    </citation>
    <scope>NUCLEOTIDE SEQUENCE</scope>
    <source>
        <strain evidence="3">IMI 127659i</strain>
    </source>
</reference>
<gene>
    <name evidence="3" type="ORF">H9Q72_009347</name>
</gene>
<evidence type="ECO:0000256" key="2">
    <source>
        <dbReference type="SAM" id="MobiDB-lite"/>
    </source>
</evidence>